<evidence type="ECO:0000313" key="2">
    <source>
        <dbReference type="Proteomes" id="UP001328107"/>
    </source>
</evidence>
<sequence length="123" mass="12609">MVEVLVSGGSVGGGVGGEVGGGDAGNFVGKAGQGISNRLDYSLDCLRQSALPGTVGLDAGPASISERFILRFTHSRRGLLLLFAVLACSPAEGRRSNPHALLNSLDVVCDHGNGDDEKDSNEE</sequence>
<feature type="non-terminal residue" evidence="1">
    <location>
        <position position="123"/>
    </location>
</feature>
<proteinExistence type="predicted"/>
<gene>
    <name evidence="1" type="ORF">PMAYCL1PPCAC_32244</name>
</gene>
<reference evidence="2" key="1">
    <citation type="submission" date="2022-10" db="EMBL/GenBank/DDBJ databases">
        <title>Genome assembly of Pristionchus species.</title>
        <authorList>
            <person name="Yoshida K."/>
            <person name="Sommer R.J."/>
        </authorList>
    </citation>
    <scope>NUCLEOTIDE SEQUENCE [LARGE SCALE GENOMIC DNA]</scope>
    <source>
        <strain evidence="2">RS5460</strain>
    </source>
</reference>
<accession>A0AAN5DHM1</accession>
<dbReference type="Proteomes" id="UP001328107">
    <property type="component" value="Unassembled WGS sequence"/>
</dbReference>
<name>A0AAN5DHM1_9BILA</name>
<organism evidence="1 2">
    <name type="scientific">Pristionchus mayeri</name>
    <dbReference type="NCBI Taxonomy" id="1317129"/>
    <lineage>
        <taxon>Eukaryota</taxon>
        <taxon>Metazoa</taxon>
        <taxon>Ecdysozoa</taxon>
        <taxon>Nematoda</taxon>
        <taxon>Chromadorea</taxon>
        <taxon>Rhabditida</taxon>
        <taxon>Rhabditina</taxon>
        <taxon>Diplogasteromorpha</taxon>
        <taxon>Diplogasteroidea</taxon>
        <taxon>Neodiplogasteridae</taxon>
        <taxon>Pristionchus</taxon>
    </lineage>
</organism>
<comment type="caution">
    <text evidence="1">The sequence shown here is derived from an EMBL/GenBank/DDBJ whole genome shotgun (WGS) entry which is preliminary data.</text>
</comment>
<keyword evidence="2" id="KW-1185">Reference proteome</keyword>
<protein>
    <submittedName>
        <fullName evidence="1">Uncharacterized protein</fullName>
    </submittedName>
</protein>
<dbReference type="EMBL" id="BTRK01000006">
    <property type="protein sequence ID" value="GMR62049.1"/>
    <property type="molecule type" value="Genomic_DNA"/>
</dbReference>
<dbReference type="AlphaFoldDB" id="A0AAN5DHM1"/>
<evidence type="ECO:0000313" key="1">
    <source>
        <dbReference type="EMBL" id="GMR62049.1"/>
    </source>
</evidence>